<keyword evidence="4" id="KW-1185">Reference proteome</keyword>
<feature type="signal peptide" evidence="1">
    <location>
        <begin position="1"/>
        <end position="25"/>
    </location>
</feature>
<dbReference type="InterPro" id="IPR003646">
    <property type="entry name" value="SH3-like_bac-type"/>
</dbReference>
<name>A0ABT3QZ37_9HYPH</name>
<dbReference type="RefSeq" id="WP_265961799.1">
    <property type="nucleotide sequence ID" value="NZ_JAPEVI010000003.1"/>
</dbReference>
<evidence type="ECO:0000259" key="2">
    <source>
        <dbReference type="Pfam" id="PF08239"/>
    </source>
</evidence>
<dbReference type="InterPro" id="IPR009642">
    <property type="entry name" value="DUF1236"/>
</dbReference>
<dbReference type="Pfam" id="PF06823">
    <property type="entry name" value="DUF1236"/>
    <property type="match status" value="1"/>
</dbReference>
<evidence type="ECO:0000313" key="4">
    <source>
        <dbReference type="Proteomes" id="UP001300261"/>
    </source>
</evidence>
<protein>
    <submittedName>
        <fullName evidence="3">DUF1236 domain-containing protein</fullName>
    </submittedName>
</protein>
<reference evidence="3 4" key="1">
    <citation type="journal article" date="2016" name="Int. J. Syst. Evol. Microbiol.">
        <title>Labrenzia salina sp. nov., isolated from the rhizosphere of the halophyte Arthrocnemum macrostachyum.</title>
        <authorList>
            <person name="Camacho M."/>
            <person name="Redondo-Gomez S."/>
            <person name="Rodriguez-Llorente I."/>
            <person name="Rohde M."/>
            <person name="Sproer C."/>
            <person name="Schumann P."/>
            <person name="Klenk H.P."/>
            <person name="Montero-Calasanz M.D.C."/>
        </authorList>
    </citation>
    <scope>NUCLEOTIDE SEQUENCE [LARGE SCALE GENOMIC DNA]</scope>
    <source>
        <strain evidence="3 4">DSM 29163</strain>
    </source>
</reference>
<feature type="domain" description="SH3b" evidence="2">
    <location>
        <begin position="34"/>
        <end position="85"/>
    </location>
</feature>
<dbReference type="Proteomes" id="UP001300261">
    <property type="component" value="Unassembled WGS sequence"/>
</dbReference>
<dbReference type="Gene3D" id="2.30.30.40">
    <property type="entry name" value="SH3 Domains"/>
    <property type="match status" value="1"/>
</dbReference>
<dbReference type="EMBL" id="JAPEVI010000003">
    <property type="protein sequence ID" value="MCX2722096.1"/>
    <property type="molecule type" value="Genomic_DNA"/>
</dbReference>
<dbReference type="Pfam" id="PF08239">
    <property type="entry name" value="SH3_3"/>
    <property type="match status" value="1"/>
</dbReference>
<comment type="caution">
    <text evidence="3">The sequence shown here is derived from an EMBL/GenBank/DDBJ whole genome shotgun (WGS) entry which is preliminary data.</text>
</comment>
<organism evidence="3 4">
    <name type="scientific">Roseibium salinum</name>
    <dbReference type="NCBI Taxonomy" id="1604349"/>
    <lineage>
        <taxon>Bacteria</taxon>
        <taxon>Pseudomonadati</taxon>
        <taxon>Pseudomonadota</taxon>
        <taxon>Alphaproteobacteria</taxon>
        <taxon>Hyphomicrobiales</taxon>
        <taxon>Stappiaceae</taxon>
        <taxon>Roseibium</taxon>
    </lineage>
</organism>
<sequence>MRNDFKKAALAGVAILTLGAGTALADVAATATTDLNIRSGPGPQYPAVGVIDAGAQATLQGCVQGSKWCQVTYNGTTGFSYSDYLAGSFSGEQVVVTNRIETEAVPVVEYEGGGEGTVVGAAGGAVAGALIGGPVGAAVGGVAGATAGAVATPPDEVRTYVMENRVEPVYLEGEVVVGAGVPEPVQLQPVPDHPYRYGYVNGQPVLVDPNTRQIIYVYR</sequence>
<accession>A0ABT3QZ37</accession>
<evidence type="ECO:0000313" key="3">
    <source>
        <dbReference type="EMBL" id="MCX2722096.1"/>
    </source>
</evidence>
<keyword evidence="1" id="KW-0732">Signal</keyword>
<evidence type="ECO:0000256" key="1">
    <source>
        <dbReference type="SAM" id="SignalP"/>
    </source>
</evidence>
<gene>
    <name evidence="3" type="ORF">ON753_06705</name>
</gene>
<proteinExistence type="predicted"/>
<feature type="chain" id="PRO_5045996616" evidence="1">
    <location>
        <begin position="26"/>
        <end position="219"/>
    </location>
</feature>